<keyword evidence="13" id="KW-0406">Ion transport</keyword>
<reference evidence="17 18" key="1">
    <citation type="submission" date="2016-03" db="EMBL/GenBank/DDBJ databases">
        <authorList>
            <person name="Ploux O."/>
        </authorList>
    </citation>
    <scope>NUCLEOTIDE SEQUENCE [LARGE SCALE GENOMIC DNA]</scope>
    <source>
        <strain evidence="17 18">R0</strain>
    </source>
</reference>
<accession>A0A150WK24</accession>
<dbReference type="Gene3D" id="3.30.70.100">
    <property type="match status" value="1"/>
</dbReference>
<feature type="transmembrane region" description="Helical" evidence="15">
    <location>
        <begin position="217"/>
        <end position="236"/>
    </location>
</feature>
<evidence type="ECO:0000313" key="18">
    <source>
        <dbReference type="Proteomes" id="UP000075320"/>
    </source>
</evidence>
<feature type="transmembrane region" description="Helical" evidence="15">
    <location>
        <begin position="708"/>
        <end position="729"/>
    </location>
</feature>
<dbReference type="Pfam" id="PF00702">
    <property type="entry name" value="Hydrolase"/>
    <property type="match status" value="1"/>
</dbReference>
<dbReference type="GO" id="GO:0005886">
    <property type="term" value="C:plasma membrane"/>
    <property type="evidence" value="ECO:0007669"/>
    <property type="project" value="UniProtKB-SubCell"/>
</dbReference>
<feature type="transmembrane region" description="Helical" evidence="15">
    <location>
        <begin position="189"/>
        <end position="211"/>
    </location>
</feature>
<dbReference type="InterPro" id="IPR036412">
    <property type="entry name" value="HAD-like_sf"/>
</dbReference>
<feature type="transmembrane region" description="Helical" evidence="15">
    <location>
        <begin position="403"/>
        <end position="423"/>
    </location>
</feature>
<dbReference type="Proteomes" id="UP000075320">
    <property type="component" value="Unassembled WGS sequence"/>
</dbReference>
<feature type="transmembrane region" description="Helical" evidence="15">
    <location>
        <begin position="128"/>
        <end position="147"/>
    </location>
</feature>
<dbReference type="Gene3D" id="3.40.50.1000">
    <property type="entry name" value="HAD superfamily/HAD-like"/>
    <property type="match status" value="1"/>
</dbReference>
<dbReference type="GO" id="GO:0043682">
    <property type="term" value="F:P-type divalent copper transporter activity"/>
    <property type="evidence" value="ECO:0007669"/>
    <property type="project" value="TreeGrafter"/>
</dbReference>
<name>A0A150WK24_BDEBC</name>
<keyword evidence="11" id="KW-1278">Translocase</keyword>
<feature type="transmembrane region" description="Helical" evidence="15">
    <location>
        <begin position="681"/>
        <end position="702"/>
    </location>
</feature>
<evidence type="ECO:0000256" key="12">
    <source>
        <dbReference type="ARBA" id="ARBA00022989"/>
    </source>
</evidence>
<keyword evidence="8 15" id="KW-0547">Nucleotide-binding</keyword>
<evidence type="ECO:0000256" key="7">
    <source>
        <dbReference type="ARBA" id="ARBA00022723"/>
    </source>
</evidence>
<keyword evidence="5" id="KW-0597">Phosphoprotein</keyword>
<dbReference type="InterPro" id="IPR001757">
    <property type="entry name" value="P_typ_ATPase"/>
</dbReference>
<evidence type="ECO:0000313" key="17">
    <source>
        <dbReference type="EMBL" id="KYG64137.1"/>
    </source>
</evidence>
<dbReference type="InterPro" id="IPR027256">
    <property type="entry name" value="P-typ_ATPase_IB"/>
</dbReference>
<dbReference type="NCBIfam" id="TIGR01525">
    <property type="entry name" value="ATPase-IB_hvy"/>
    <property type="match status" value="1"/>
</dbReference>
<dbReference type="GO" id="GO:0055070">
    <property type="term" value="P:copper ion homeostasis"/>
    <property type="evidence" value="ECO:0007669"/>
    <property type="project" value="TreeGrafter"/>
</dbReference>
<comment type="caution">
    <text evidence="17">The sequence shown here is derived from an EMBL/GenBank/DDBJ whole genome shotgun (WGS) entry which is preliminary data.</text>
</comment>
<dbReference type="GO" id="GO:0005524">
    <property type="term" value="F:ATP binding"/>
    <property type="evidence" value="ECO:0007669"/>
    <property type="project" value="UniProtKB-UniRule"/>
</dbReference>
<dbReference type="Gene3D" id="2.70.150.10">
    <property type="entry name" value="Calcium-transporting ATPase, cytoplasmic transduction domain A"/>
    <property type="match status" value="1"/>
</dbReference>
<evidence type="ECO:0000256" key="5">
    <source>
        <dbReference type="ARBA" id="ARBA00022553"/>
    </source>
</evidence>
<feature type="transmembrane region" description="Helical" evidence="15">
    <location>
        <begin position="153"/>
        <end position="177"/>
    </location>
</feature>
<dbReference type="Pfam" id="PF00122">
    <property type="entry name" value="E1-E2_ATPase"/>
    <property type="match status" value="1"/>
</dbReference>
<keyword evidence="4 15" id="KW-1003">Cell membrane</keyword>
<dbReference type="PROSITE" id="PS00154">
    <property type="entry name" value="ATPASE_E1_E2"/>
    <property type="match status" value="1"/>
</dbReference>
<evidence type="ECO:0000256" key="10">
    <source>
        <dbReference type="ARBA" id="ARBA00022842"/>
    </source>
</evidence>
<dbReference type="SUPFAM" id="SSF56784">
    <property type="entry name" value="HAD-like"/>
    <property type="match status" value="1"/>
</dbReference>
<dbReference type="PANTHER" id="PTHR43520:SF5">
    <property type="entry name" value="CATION-TRANSPORTING P-TYPE ATPASE-RELATED"/>
    <property type="match status" value="1"/>
</dbReference>
<dbReference type="SUPFAM" id="SSF81665">
    <property type="entry name" value="Calcium ATPase, transmembrane domain M"/>
    <property type="match status" value="1"/>
</dbReference>
<evidence type="ECO:0000256" key="11">
    <source>
        <dbReference type="ARBA" id="ARBA00022967"/>
    </source>
</evidence>
<comment type="similarity">
    <text evidence="2 15">Belongs to the cation transport ATPase (P-type) (TC 3.A.3) family. Type IB subfamily.</text>
</comment>
<dbReference type="CDD" id="cd00371">
    <property type="entry name" value="HMA"/>
    <property type="match status" value="1"/>
</dbReference>
<keyword evidence="7 15" id="KW-0479">Metal-binding</keyword>
<dbReference type="InterPro" id="IPR023298">
    <property type="entry name" value="ATPase_P-typ_TM_dom_sf"/>
</dbReference>
<evidence type="ECO:0000256" key="9">
    <source>
        <dbReference type="ARBA" id="ARBA00022840"/>
    </source>
</evidence>
<dbReference type="GO" id="GO:0016887">
    <property type="term" value="F:ATP hydrolysis activity"/>
    <property type="evidence" value="ECO:0007669"/>
    <property type="project" value="InterPro"/>
</dbReference>
<proteinExistence type="inferred from homology"/>
<protein>
    <submittedName>
        <fullName evidence="17">Cation-transporting ATPase</fullName>
    </submittedName>
</protein>
<evidence type="ECO:0000256" key="3">
    <source>
        <dbReference type="ARBA" id="ARBA00022448"/>
    </source>
</evidence>
<keyword evidence="9 15" id="KW-0067">ATP-binding</keyword>
<dbReference type="SUPFAM" id="SSF55008">
    <property type="entry name" value="HMA, heavy metal-associated domain"/>
    <property type="match status" value="1"/>
</dbReference>
<keyword evidence="10" id="KW-0460">Magnesium</keyword>
<evidence type="ECO:0000256" key="4">
    <source>
        <dbReference type="ARBA" id="ARBA00022475"/>
    </source>
</evidence>
<keyword evidence="18" id="KW-1185">Reference proteome</keyword>
<dbReference type="InterPro" id="IPR023214">
    <property type="entry name" value="HAD_sf"/>
</dbReference>
<evidence type="ECO:0000259" key="16">
    <source>
        <dbReference type="PROSITE" id="PS50846"/>
    </source>
</evidence>
<dbReference type="InterPro" id="IPR008250">
    <property type="entry name" value="ATPase_P-typ_transduc_dom_A_sf"/>
</dbReference>
<dbReference type="GO" id="GO:0005507">
    <property type="term" value="F:copper ion binding"/>
    <property type="evidence" value="ECO:0007669"/>
    <property type="project" value="TreeGrafter"/>
</dbReference>
<evidence type="ECO:0000256" key="13">
    <source>
        <dbReference type="ARBA" id="ARBA00023065"/>
    </source>
</evidence>
<evidence type="ECO:0000256" key="8">
    <source>
        <dbReference type="ARBA" id="ARBA00022741"/>
    </source>
</evidence>
<dbReference type="PROSITE" id="PS50846">
    <property type="entry name" value="HMA_2"/>
    <property type="match status" value="1"/>
</dbReference>
<evidence type="ECO:0000256" key="15">
    <source>
        <dbReference type="RuleBase" id="RU362081"/>
    </source>
</evidence>
<dbReference type="Gene3D" id="3.40.1110.10">
    <property type="entry name" value="Calcium-transporting ATPase, cytoplasmic domain N"/>
    <property type="match status" value="1"/>
</dbReference>
<keyword evidence="6 15" id="KW-0812">Transmembrane</keyword>
<dbReference type="Pfam" id="PF00403">
    <property type="entry name" value="HMA"/>
    <property type="match status" value="1"/>
</dbReference>
<keyword evidence="14 15" id="KW-0472">Membrane</keyword>
<feature type="transmembrane region" description="Helical" evidence="15">
    <location>
        <begin position="373"/>
        <end position="391"/>
    </location>
</feature>
<dbReference type="PANTHER" id="PTHR43520">
    <property type="entry name" value="ATP7, ISOFORM B"/>
    <property type="match status" value="1"/>
</dbReference>
<keyword evidence="12 15" id="KW-1133">Transmembrane helix</keyword>
<dbReference type="InterPro" id="IPR023299">
    <property type="entry name" value="ATPase_P-typ_cyto_dom_N"/>
</dbReference>
<dbReference type="InterPro" id="IPR059000">
    <property type="entry name" value="ATPase_P-type_domA"/>
</dbReference>
<dbReference type="NCBIfam" id="TIGR01494">
    <property type="entry name" value="ATPase_P-type"/>
    <property type="match status" value="2"/>
</dbReference>
<dbReference type="InterPro" id="IPR018303">
    <property type="entry name" value="ATPase_P-typ_P_site"/>
</dbReference>
<evidence type="ECO:0000256" key="2">
    <source>
        <dbReference type="ARBA" id="ARBA00006024"/>
    </source>
</evidence>
<evidence type="ECO:0000256" key="6">
    <source>
        <dbReference type="ARBA" id="ARBA00022692"/>
    </source>
</evidence>
<feature type="domain" description="HMA" evidence="16">
    <location>
        <begin position="40"/>
        <end position="105"/>
    </location>
</feature>
<dbReference type="InterPro" id="IPR006121">
    <property type="entry name" value="HMA_dom"/>
</dbReference>
<organism evidence="17 18">
    <name type="scientific">Bdellovibrio bacteriovorus</name>
    <dbReference type="NCBI Taxonomy" id="959"/>
    <lineage>
        <taxon>Bacteria</taxon>
        <taxon>Pseudomonadati</taxon>
        <taxon>Bdellovibrionota</taxon>
        <taxon>Bdellovibrionia</taxon>
        <taxon>Bdellovibrionales</taxon>
        <taxon>Pseudobdellovibrionaceae</taxon>
        <taxon>Bdellovibrio</taxon>
    </lineage>
</organism>
<sequence length="730" mass="81096">MLAADWGPVPVLGKDQNPYAYLDQPEFRDLYQHSKNSSEECYVIFAEGLHCTSCVHLLEKLPSYMPEVQSARVNFSQSSVVVHLKPGASLAQVAHVVEELGYRPSFVSPQEDISGKFQSENRTIIKRIAVAGFCAGNTMLFVIPVYAGLTGTWAHIFNFLSFLLFLPILFYSAVPFYKGAWTAIKYQTVNVDLPITLAMLSGFTLSTFNLLHGEGHIYYDSTASFMFFILSARFLLKRVQQNYLAPLKIRSFFKDQKFLKKNLSAWEAVPANSLHQDDILKITRGQTIPAEAELLSSFANVDMSLFNGESLPRTFSHGMKLFAGTQVLDRDIEVKLLGTFSESRLGKLLKELDEGALVKSPFIALTDRLAQQLIMVVFTLAIGFFIFYAFIDMQEAFNRSLALVVLACPCALAFGSPLTYGLALKKAQKKGILLKDASSLEKILQLKHVFFDKTGTLTEGQLKLAYSEPAVIPADLQKIILSLEAPSYHPVAFAIRSAWNHPQDLYPIVAEEILGRGVRGTWLGSFYEIRHLSDTVHESELAIEVIKDGLSQCRLYFSDALRPEAQKLIETLQHKDIQCHLLSGDKKSRVFDVSEKCGIPADQVSAELFPEDKKDYVEKFKNTCMIGDGANDSLSLKAADVGIAVKGSVDLSLHSADIYFTRGGLTPFLDLLKLSKQTQNVLIRNLSISLIYNLVGGVLALMGFINPMMAAILMPISSALIILSSLWGFR</sequence>
<gene>
    <name evidence="17" type="ORF">AZI86_13205</name>
</gene>
<comment type="subcellular location">
    <subcellularLocation>
        <location evidence="1">Cell membrane</location>
        <topology evidence="1">Multi-pass membrane protein</topology>
    </subcellularLocation>
</comment>
<keyword evidence="3" id="KW-0813">Transport</keyword>
<dbReference type="AlphaFoldDB" id="A0A150WK24"/>
<dbReference type="SUPFAM" id="SSF81653">
    <property type="entry name" value="Calcium ATPase, transduction domain A"/>
    <property type="match status" value="1"/>
</dbReference>
<evidence type="ECO:0000256" key="14">
    <source>
        <dbReference type="ARBA" id="ARBA00023136"/>
    </source>
</evidence>
<dbReference type="EMBL" id="LUKE01000003">
    <property type="protein sequence ID" value="KYG64137.1"/>
    <property type="molecule type" value="Genomic_DNA"/>
</dbReference>
<dbReference type="PRINTS" id="PR00119">
    <property type="entry name" value="CATATPASE"/>
</dbReference>
<dbReference type="InterPro" id="IPR036163">
    <property type="entry name" value="HMA_dom_sf"/>
</dbReference>
<evidence type="ECO:0000256" key="1">
    <source>
        <dbReference type="ARBA" id="ARBA00004651"/>
    </source>
</evidence>